<accession>V6JKC7</accession>
<dbReference type="AlphaFoldDB" id="V6JKC7"/>
<organism evidence="3 4">
    <name type="scientific">Streptomyces roseochromogenus subsp. oscitans DS 12.976</name>
    <dbReference type="NCBI Taxonomy" id="1352936"/>
    <lineage>
        <taxon>Bacteria</taxon>
        <taxon>Bacillati</taxon>
        <taxon>Actinomycetota</taxon>
        <taxon>Actinomycetes</taxon>
        <taxon>Kitasatosporales</taxon>
        <taxon>Streptomycetaceae</taxon>
        <taxon>Streptomyces</taxon>
    </lineage>
</organism>
<dbReference type="InterPro" id="IPR049244">
    <property type="entry name" value="DUF6879"/>
</dbReference>
<dbReference type="Proteomes" id="UP000017984">
    <property type="component" value="Chromosome"/>
</dbReference>
<dbReference type="PATRIC" id="fig|1352936.5.peg.8240"/>
<gene>
    <name evidence="3" type="ORF">M878_39785</name>
</gene>
<feature type="domain" description="DUF6879" evidence="2">
    <location>
        <begin position="1"/>
        <end position="68"/>
    </location>
</feature>
<evidence type="ECO:0000256" key="1">
    <source>
        <dbReference type="SAM" id="MobiDB-lite"/>
    </source>
</evidence>
<sequence>MHLEMRDAYGVGDEAEEFEQSKRTGHVDLDPTARWWPDWQGMVRETVGRGVMMRRSRIVSEPVTDYIR</sequence>
<name>V6JKC7_STRRC</name>
<feature type="region of interest" description="Disordered" evidence="1">
    <location>
        <begin position="1"/>
        <end position="24"/>
    </location>
</feature>
<keyword evidence="4" id="KW-1185">Reference proteome</keyword>
<reference evidence="3 4" key="1">
    <citation type="journal article" date="2014" name="Genome Announc.">
        <title>Draft Genome Sequence of Streptomyces roseochromogenes subsp. oscitans DS 12.976, Producer of the Aminocoumarin Antibiotic Clorobiocin.</title>
        <authorList>
            <person name="Ruckert C."/>
            <person name="Kalinowski J."/>
            <person name="Heide L."/>
            <person name="Apel A.K."/>
        </authorList>
    </citation>
    <scope>NUCLEOTIDE SEQUENCE [LARGE SCALE GENOMIC DNA]</scope>
    <source>
        <strain evidence="3 4">DS 12.976</strain>
    </source>
</reference>
<protein>
    <recommendedName>
        <fullName evidence="2">DUF6879 domain-containing protein</fullName>
    </recommendedName>
</protein>
<evidence type="ECO:0000259" key="2">
    <source>
        <dbReference type="Pfam" id="PF21806"/>
    </source>
</evidence>
<dbReference type="OrthoDB" id="4562627at2"/>
<evidence type="ECO:0000313" key="4">
    <source>
        <dbReference type="Proteomes" id="UP000017984"/>
    </source>
</evidence>
<comment type="caution">
    <text evidence="3">The sequence shown here is derived from an EMBL/GenBank/DDBJ whole genome shotgun (WGS) entry which is preliminary data.</text>
</comment>
<evidence type="ECO:0000313" key="3">
    <source>
        <dbReference type="EMBL" id="EST20305.1"/>
    </source>
</evidence>
<dbReference type="EMBL" id="AWQX01000355">
    <property type="protein sequence ID" value="EST20305.1"/>
    <property type="molecule type" value="Genomic_DNA"/>
</dbReference>
<dbReference type="HOGENOM" id="CLU_2792352_0_0_11"/>
<proteinExistence type="predicted"/>
<dbReference type="Pfam" id="PF21806">
    <property type="entry name" value="DUF6879"/>
    <property type="match status" value="1"/>
</dbReference>